<name>A0A0C2DU05_9BILA</name>
<dbReference type="Gene3D" id="2.10.25.10">
    <property type="entry name" value="Laminin"/>
    <property type="match status" value="1"/>
</dbReference>
<accession>A0A0C2DU05</accession>
<reference evidence="1 2" key="1">
    <citation type="submission" date="2013-12" db="EMBL/GenBank/DDBJ databases">
        <title>Draft genome of the parsitic nematode Ancylostoma duodenale.</title>
        <authorList>
            <person name="Mitreva M."/>
        </authorList>
    </citation>
    <scope>NUCLEOTIDE SEQUENCE [LARGE SCALE GENOMIC DNA]</scope>
    <source>
        <strain evidence="1 2">Zhejiang</strain>
    </source>
</reference>
<dbReference type="EMBL" id="KN727184">
    <property type="protein sequence ID" value="KIH66287.1"/>
    <property type="molecule type" value="Genomic_DNA"/>
</dbReference>
<proteinExistence type="predicted"/>
<dbReference type="AlphaFoldDB" id="A0A0C2DU05"/>
<gene>
    <name evidence="1" type="ORF">ANCDUO_03384</name>
</gene>
<dbReference type="OrthoDB" id="10459309at2759"/>
<organism evidence="1 2">
    <name type="scientific">Ancylostoma duodenale</name>
    <dbReference type="NCBI Taxonomy" id="51022"/>
    <lineage>
        <taxon>Eukaryota</taxon>
        <taxon>Metazoa</taxon>
        <taxon>Ecdysozoa</taxon>
        <taxon>Nematoda</taxon>
        <taxon>Chromadorea</taxon>
        <taxon>Rhabditida</taxon>
        <taxon>Rhabditina</taxon>
        <taxon>Rhabditomorpha</taxon>
        <taxon>Strongyloidea</taxon>
        <taxon>Ancylostomatidae</taxon>
        <taxon>Ancylostomatinae</taxon>
        <taxon>Ancylostoma</taxon>
    </lineage>
</organism>
<protein>
    <recommendedName>
        <fullName evidence="3">Trypsin Inhibitor like cysteine rich domain protein</fullName>
    </recommendedName>
</protein>
<dbReference type="Proteomes" id="UP000054047">
    <property type="component" value="Unassembled WGS sequence"/>
</dbReference>
<evidence type="ECO:0000313" key="2">
    <source>
        <dbReference type="Proteomes" id="UP000054047"/>
    </source>
</evidence>
<evidence type="ECO:0000313" key="1">
    <source>
        <dbReference type="EMBL" id="KIH66287.1"/>
    </source>
</evidence>
<sequence length="156" mass="17730">MTVFVTAAKILNIHVFRWEPRCGENEMFYRTCVPCTQSCANPNDVCLLMCTYNTCGCKPGFNYRDSKGKCTNDCSSDDANHFLLLCLVYLVFTLIQAFSHPYCKHRSCKEFACDCKPGYILKNSAPYSKCVPISSCGFVLAHIFHCTFQCFQKISF</sequence>
<evidence type="ECO:0008006" key="3">
    <source>
        <dbReference type="Google" id="ProtNLM"/>
    </source>
</evidence>
<keyword evidence="2" id="KW-1185">Reference proteome</keyword>